<evidence type="ECO:0000313" key="2">
    <source>
        <dbReference type="EMBL" id="GAE32460.1"/>
    </source>
</evidence>
<dbReference type="EMBL" id="BAUU01000036">
    <property type="protein sequence ID" value="GAE32460.1"/>
    <property type="molecule type" value="Genomic_DNA"/>
</dbReference>
<comment type="caution">
    <text evidence="2">The sequence shown here is derived from an EMBL/GenBank/DDBJ whole genome shotgun (WGS) entry which is preliminary data.</text>
</comment>
<gene>
    <name evidence="2" type="ORF">JCM9152_3995</name>
</gene>
<evidence type="ECO:0000256" key="1">
    <source>
        <dbReference type="SAM" id="Coils"/>
    </source>
</evidence>
<organism evidence="2 3">
    <name type="scientific">Halalkalibacter hemicellulosilyticusJCM 9152</name>
    <dbReference type="NCBI Taxonomy" id="1236971"/>
    <lineage>
        <taxon>Bacteria</taxon>
        <taxon>Bacillati</taxon>
        <taxon>Bacillota</taxon>
        <taxon>Bacilli</taxon>
        <taxon>Bacillales</taxon>
        <taxon>Bacillaceae</taxon>
        <taxon>Halalkalibacter</taxon>
    </lineage>
</organism>
<keyword evidence="1" id="KW-0175">Coiled coil</keyword>
<protein>
    <recommendedName>
        <fullName evidence="4">Helix-turn-helix domain-containing protein</fullName>
    </recommendedName>
</protein>
<feature type="coiled-coil region" evidence="1">
    <location>
        <begin position="11"/>
        <end position="72"/>
    </location>
</feature>
<dbReference type="STRING" id="1236971.JCM9152_3995"/>
<accession>W4QK25</accession>
<reference evidence="2" key="1">
    <citation type="journal article" date="2014" name="Genome Announc.">
        <title>Draft Genome Sequences of Three Alkaliphilic Bacillus Strains, Bacillus wakoensis JCM 9140T, Bacillus akibai JCM 9157T, and Bacillus hemicellulosilyticus JCM 9152T.</title>
        <authorList>
            <person name="Yuki M."/>
            <person name="Oshima K."/>
            <person name="Suda W."/>
            <person name="Oshida Y."/>
            <person name="Kitamura K."/>
            <person name="Iida T."/>
            <person name="Hattori M."/>
            <person name="Ohkuma M."/>
        </authorList>
    </citation>
    <scope>NUCLEOTIDE SEQUENCE [LARGE SCALE GENOMIC DNA]</scope>
    <source>
        <strain evidence="2">JCM 9152</strain>
    </source>
</reference>
<evidence type="ECO:0008006" key="4">
    <source>
        <dbReference type="Google" id="ProtNLM"/>
    </source>
</evidence>
<keyword evidence="3" id="KW-1185">Reference proteome</keyword>
<evidence type="ECO:0000313" key="3">
    <source>
        <dbReference type="Proteomes" id="UP000018895"/>
    </source>
</evidence>
<sequence length="77" mass="9298">MHHFSNEKELIDFLEKELVSVTEAAEILELTTRRVNRLEKDGKLRAVKEKPKLFLRSAVERKKKELEELRKKYRPYD</sequence>
<dbReference type="AlphaFoldDB" id="W4QK25"/>
<name>W4QK25_9BACI</name>
<proteinExistence type="predicted"/>
<dbReference type="RefSeq" id="WP_035346746.1">
    <property type="nucleotide sequence ID" value="NZ_BAUU01000036.1"/>
</dbReference>
<dbReference type="Proteomes" id="UP000018895">
    <property type="component" value="Unassembled WGS sequence"/>
</dbReference>